<name>A0ABV5AJP6_9BACL</name>
<proteinExistence type="predicted"/>
<feature type="transmembrane region" description="Helical" evidence="1">
    <location>
        <begin position="94"/>
        <end position="114"/>
    </location>
</feature>
<evidence type="ECO:0000256" key="1">
    <source>
        <dbReference type="SAM" id="Phobius"/>
    </source>
</evidence>
<dbReference type="RefSeq" id="WP_275474070.1">
    <property type="nucleotide sequence ID" value="NZ_CP162940.1"/>
</dbReference>
<evidence type="ECO:0000313" key="2">
    <source>
        <dbReference type="EMBL" id="MFB5192346.1"/>
    </source>
</evidence>
<gene>
    <name evidence="2" type="ORF">KKP3000_001545</name>
</gene>
<keyword evidence="3" id="KW-1185">Reference proteome</keyword>
<keyword evidence="1" id="KW-0812">Transmembrane</keyword>
<dbReference type="InterPro" id="IPR043739">
    <property type="entry name" value="DUF5684"/>
</dbReference>
<protein>
    <submittedName>
        <fullName evidence="2">DUF5684 domain-containing protein</fullName>
    </submittedName>
</protein>
<dbReference type="Pfam" id="PF18936">
    <property type="entry name" value="DUF5684"/>
    <property type="match status" value="1"/>
</dbReference>
<comment type="caution">
    <text evidence="2">The sequence shown here is derived from an EMBL/GenBank/DDBJ whole genome shotgun (WGS) entry which is preliminary data.</text>
</comment>
<keyword evidence="1" id="KW-0472">Membrane</keyword>
<dbReference type="Proteomes" id="UP001579974">
    <property type="component" value="Unassembled WGS sequence"/>
</dbReference>
<evidence type="ECO:0000313" key="3">
    <source>
        <dbReference type="Proteomes" id="UP001579974"/>
    </source>
</evidence>
<reference evidence="2 3" key="1">
    <citation type="journal article" date="2024" name="Int. J. Mol. Sci.">
        <title>Exploration of Alicyclobacillus spp. Genome in Search of Antibiotic Resistance.</title>
        <authorList>
            <person name="Bucka-Kolendo J."/>
            <person name="Kiousi D.E."/>
            <person name="Dekowska A."/>
            <person name="Mikolajczuk-Szczyrba A."/>
            <person name="Karadedos D.M."/>
            <person name="Michael P."/>
            <person name="Galanis A."/>
            <person name="Sokolowska B."/>
        </authorList>
    </citation>
    <scope>NUCLEOTIDE SEQUENCE [LARGE SCALE GENOMIC DNA]</scope>
    <source>
        <strain evidence="2 3">KKP 3000</strain>
    </source>
</reference>
<feature type="transmembrane region" description="Helical" evidence="1">
    <location>
        <begin position="38"/>
        <end position="56"/>
    </location>
</feature>
<feature type="transmembrane region" description="Helical" evidence="1">
    <location>
        <begin position="6"/>
        <end position="26"/>
    </location>
</feature>
<sequence>MFSQAGFGLVFELLIGLVLYVIIGLTDMRLAKIAGRPNIEWMAWVPICSTVLPLLLIKKSGWWLLIYLVPIANIVFFTIWQVKLLKAFGKHGAFVLLAIFLYPVYDILWLVWAYSSDTRYTLNDNLNEIERGLNQML</sequence>
<keyword evidence="1" id="KW-1133">Transmembrane helix</keyword>
<accession>A0ABV5AJP6</accession>
<feature type="transmembrane region" description="Helical" evidence="1">
    <location>
        <begin position="62"/>
        <end position="82"/>
    </location>
</feature>
<dbReference type="EMBL" id="JBDXSU010000020">
    <property type="protein sequence ID" value="MFB5192346.1"/>
    <property type="molecule type" value="Genomic_DNA"/>
</dbReference>
<organism evidence="2 3">
    <name type="scientific">Alicyclobacillus fastidiosus</name>
    <dbReference type="NCBI Taxonomy" id="392011"/>
    <lineage>
        <taxon>Bacteria</taxon>
        <taxon>Bacillati</taxon>
        <taxon>Bacillota</taxon>
        <taxon>Bacilli</taxon>
        <taxon>Bacillales</taxon>
        <taxon>Alicyclobacillaceae</taxon>
        <taxon>Alicyclobacillus</taxon>
    </lineage>
</organism>